<proteinExistence type="predicted"/>
<evidence type="ECO:0008006" key="3">
    <source>
        <dbReference type="Google" id="ProtNLM"/>
    </source>
</evidence>
<keyword evidence="2" id="KW-1185">Reference proteome</keyword>
<comment type="caution">
    <text evidence="1">The sequence shown here is derived from an EMBL/GenBank/DDBJ whole genome shotgun (WGS) entry which is preliminary data.</text>
</comment>
<name>A0ABP9LRH8_9FLAO</name>
<reference evidence="2" key="1">
    <citation type="journal article" date="2019" name="Int. J. Syst. Evol. Microbiol.">
        <title>The Global Catalogue of Microorganisms (GCM) 10K type strain sequencing project: providing services to taxonomists for standard genome sequencing and annotation.</title>
        <authorList>
            <consortium name="The Broad Institute Genomics Platform"/>
            <consortium name="The Broad Institute Genome Sequencing Center for Infectious Disease"/>
            <person name="Wu L."/>
            <person name="Ma J."/>
        </authorList>
    </citation>
    <scope>NUCLEOTIDE SEQUENCE [LARGE SCALE GENOMIC DNA]</scope>
    <source>
        <strain evidence="2">JCM 18019</strain>
    </source>
</reference>
<gene>
    <name evidence="1" type="ORF">GCM10023210_03410</name>
</gene>
<dbReference type="RefSeq" id="WP_345199906.1">
    <property type="nucleotide sequence ID" value="NZ_BAABHX010000001.1"/>
</dbReference>
<dbReference type="EMBL" id="BAABHX010000001">
    <property type="protein sequence ID" value="GAA5084048.1"/>
    <property type="molecule type" value="Genomic_DNA"/>
</dbReference>
<protein>
    <recommendedName>
        <fullName evidence="3">Lipoprotein</fullName>
    </recommendedName>
</protein>
<sequence length="364" mass="42182">MRTKKKINIALIILLLNFLNCQKKENNSEVKTIINIDKIKQNSVGFSDKYESLPKLSLEEISIEEFNKLNTTKNPIAKIPINYKADFYHVELDNKIIKLKGKIKKTVTNQNIDGAAWYNFLGFYPTLNMYAFSKNSITENLNFSEFILINKSNGQISNILSLGDGKIENPVPSSKNQYLAYFYNQVYTDNNSFLGIVKFDTKNNLKEFKSFISENFKIYQIAWAENDILLIKTSSDNGKNFKYYKSDILSENNVDNAFKNDEWNGKYFLKSTNRDNINTIYNITINSLENISIKINEDKNEYNYSNLKAEKLNNTKIKIIYNPSSEDEMGTIYIEKLDSDYFISGNPIYFINPGNNEMPLEKIK</sequence>
<accession>A0ABP9LRH8</accession>
<dbReference type="Proteomes" id="UP001500353">
    <property type="component" value="Unassembled WGS sequence"/>
</dbReference>
<organism evidence="1 2">
    <name type="scientific">Chryseobacterium ginsengisoli</name>
    <dbReference type="NCBI Taxonomy" id="363853"/>
    <lineage>
        <taxon>Bacteria</taxon>
        <taxon>Pseudomonadati</taxon>
        <taxon>Bacteroidota</taxon>
        <taxon>Flavobacteriia</taxon>
        <taxon>Flavobacteriales</taxon>
        <taxon>Weeksellaceae</taxon>
        <taxon>Chryseobacterium group</taxon>
        <taxon>Chryseobacterium</taxon>
    </lineage>
</organism>
<evidence type="ECO:0000313" key="2">
    <source>
        <dbReference type="Proteomes" id="UP001500353"/>
    </source>
</evidence>
<evidence type="ECO:0000313" key="1">
    <source>
        <dbReference type="EMBL" id="GAA5084048.1"/>
    </source>
</evidence>
<dbReference type="SUPFAM" id="SSF82171">
    <property type="entry name" value="DPP6 N-terminal domain-like"/>
    <property type="match status" value="1"/>
</dbReference>